<proteinExistence type="predicted"/>
<keyword evidence="5" id="KW-0963">Cytoplasm</keyword>
<keyword evidence="7" id="KW-0808">Transferase</keyword>
<evidence type="ECO:0000313" key="11">
    <source>
        <dbReference type="Proteomes" id="UP000314983"/>
    </source>
</evidence>
<evidence type="ECO:0000256" key="9">
    <source>
        <dbReference type="ARBA" id="ARBA00023242"/>
    </source>
</evidence>
<dbReference type="GO" id="GO:0005737">
    <property type="term" value="C:cytoplasm"/>
    <property type="evidence" value="ECO:0007669"/>
    <property type="project" value="UniProtKB-SubCell"/>
</dbReference>
<sequence length="149" mass="17044">KAIQNVRGAVKRNRRAGLLRSAAVSCRVVRWDSHADVSALEGRFDVVLCADCLFLDQYRASLVDALRRLLRPNGTALIFAPTRGDTLAEFCRLAEDMGLFVCRYNNYDSHIWEMHLKMKREGPDVYDENIHYPVLLTHGLTEHSHPLKH</sequence>
<reference evidence="10" key="4">
    <citation type="submission" date="2025-08" db="UniProtKB">
        <authorList>
            <consortium name="Ensembl"/>
        </authorList>
    </citation>
    <scope>IDENTIFICATION</scope>
</reference>
<keyword evidence="11" id="KW-1185">Reference proteome</keyword>
<dbReference type="Proteomes" id="UP000314983">
    <property type="component" value="Chromosome 11"/>
</dbReference>
<evidence type="ECO:0000256" key="8">
    <source>
        <dbReference type="ARBA" id="ARBA00022691"/>
    </source>
</evidence>
<evidence type="ECO:0000256" key="2">
    <source>
        <dbReference type="ARBA" id="ARBA00004496"/>
    </source>
</evidence>
<dbReference type="InterPro" id="IPR025800">
    <property type="entry name" value="CaM-Lys-N-MeTrfase"/>
</dbReference>
<dbReference type="Pfam" id="PF10294">
    <property type="entry name" value="Methyltransf_16"/>
    <property type="match status" value="1"/>
</dbReference>
<keyword evidence="9" id="KW-0539">Nucleus</keyword>
<dbReference type="Gene3D" id="3.40.50.150">
    <property type="entry name" value="Vaccinia Virus protein VP39"/>
    <property type="match status" value="1"/>
</dbReference>
<keyword evidence="8" id="KW-0949">S-adenosyl-L-methionine</keyword>
<dbReference type="STRING" id="8005.ENSEEEP00000014775"/>
<accession>A0A4W4ET70</accession>
<reference evidence="10" key="5">
    <citation type="submission" date="2025-09" db="UniProtKB">
        <authorList>
            <consortium name="Ensembl"/>
        </authorList>
    </citation>
    <scope>IDENTIFICATION</scope>
</reference>
<dbReference type="OMA" id="CFLGIWP"/>
<dbReference type="SUPFAM" id="SSF53335">
    <property type="entry name" value="S-adenosyl-L-methionine-dependent methyltransferases"/>
    <property type="match status" value="1"/>
</dbReference>
<evidence type="ECO:0000256" key="4">
    <source>
        <dbReference type="ARBA" id="ARBA00020594"/>
    </source>
</evidence>
<dbReference type="EC" id="2.1.1.60" evidence="3"/>
<dbReference type="PANTHER" id="PTHR13539">
    <property type="entry name" value="CALMODULIN-LYSINE N-METHYLTRANSFERASE"/>
    <property type="match status" value="1"/>
</dbReference>
<dbReference type="GeneTree" id="ENSGT00390000002168"/>
<evidence type="ECO:0000256" key="6">
    <source>
        <dbReference type="ARBA" id="ARBA00022603"/>
    </source>
</evidence>
<dbReference type="PANTHER" id="PTHR13539:SF3">
    <property type="entry name" value="CALMODULIN-LYSINE N-METHYLTRANSFERASE"/>
    <property type="match status" value="1"/>
</dbReference>
<dbReference type="InterPro" id="IPR019410">
    <property type="entry name" value="Methyltransf_16"/>
</dbReference>
<evidence type="ECO:0000256" key="3">
    <source>
        <dbReference type="ARBA" id="ARBA00011914"/>
    </source>
</evidence>
<evidence type="ECO:0000256" key="1">
    <source>
        <dbReference type="ARBA" id="ARBA00004123"/>
    </source>
</evidence>
<reference evidence="11" key="1">
    <citation type="journal article" date="2014" name="Science">
        <title>Nonhuman genetics. Genomic basis for the convergent evolution of electric organs.</title>
        <authorList>
            <person name="Gallant J.R."/>
            <person name="Traeger L.L."/>
            <person name="Volkening J.D."/>
            <person name="Moffett H."/>
            <person name="Chen P.H."/>
            <person name="Novina C.D."/>
            <person name="Phillips G.N.Jr."/>
            <person name="Anand R."/>
            <person name="Wells G.B."/>
            <person name="Pinch M."/>
            <person name="Guth R."/>
            <person name="Unguez G.A."/>
            <person name="Albert J.S."/>
            <person name="Zakon H.H."/>
            <person name="Samanta M.P."/>
            <person name="Sussman M.R."/>
        </authorList>
    </citation>
    <scope>NUCLEOTIDE SEQUENCE [LARGE SCALE GENOMIC DNA]</scope>
</reference>
<dbReference type="GO" id="GO:0032259">
    <property type="term" value="P:methylation"/>
    <property type="evidence" value="ECO:0007669"/>
    <property type="project" value="UniProtKB-KW"/>
</dbReference>
<reference evidence="10" key="3">
    <citation type="submission" date="2020-05" db="EMBL/GenBank/DDBJ databases">
        <title>Electrophorus electricus (electric eel) genome, fEleEle1, primary haplotype.</title>
        <authorList>
            <person name="Myers G."/>
            <person name="Meyer A."/>
            <person name="Fedrigo O."/>
            <person name="Formenti G."/>
            <person name="Rhie A."/>
            <person name="Tracey A."/>
            <person name="Sims Y."/>
            <person name="Jarvis E.D."/>
        </authorList>
    </citation>
    <scope>NUCLEOTIDE SEQUENCE [LARGE SCALE GENOMIC DNA]</scope>
</reference>
<dbReference type="GO" id="GO:0005634">
    <property type="term" value="C:nucleus"/>
    <property type="evidence" value="ECO:0007669"/>
    <property type="project" value="UniProtKB-SubCell"/>
</dbReference>
<evidence type="ECO:0000256" key="7">
    <source>
        <dbReference type="ARBA" id="ARBA00022679"/>
    </source>
</evidence>
<comment type="subcellular location">
    <subcellularLocation>
        <location evidence="2">Cytoplasm</location>
    </subcellularLocation>
    <subcellularLocation>
        <location evidence="1">Nucleus</location>
    </subcellularLocation>
</comment>
<dbReference type="AlphaFoldDB" id="A0A4W4ET70"/>
<reference evidence="11" key="2">
    <citation type="journal article" date="2017" name="Sci. Adv.">
        <title>A tail of two voltages: Proteomic comparison of the three electric organs of the electric eel.</title>
        <authorList>
            <person name="Traeger L.L."/>
            <person name="Sabat G."/>
            <person name="Barrett-Wilt G.A."/>
            <person name="Wells G.B."/>
            <person name="Sussman M.R."/>
        </authorList>
    </citation>
    <scope>NUCLEOTIDE SEQUENCE [LARGE SCALE GENOMIC DNA]</scope>
</reference>
<keyword evidence="6" id="KW-0489">Methyltransferase</keyword>
<dbReference type="GO" id="GO:0018025">
    <property type="term" value="F:calmodulin-lysine N-methyltransferase activity"/>
    <property type="evidence" value="ECO:0007669"/>
    <property type="project" value="UniProtKB-EC"/>
</dbReference>
<protein>
    <recommendedName>
        <fullName evidence="4">Calmodulin-lysine N-methyltransferase</fullName>
        <ecNumber evidence="3">2.1.1.60</ecNumber>
    </recommendedName>
</protein>
<organism evidence="10 11">
    <name type="scientific">Electrophorus electricus</name>
    <name type="common">Electric eel</name>
    <name type="synonym">Gymnotus electricus</name>
    <dbReference type="NCBI Taxonomy" id="8005"/>
    <lineage>
        <taxon>Eukaryota</taxon>
        <taxon>Metazoa</taxon>
        <taxon>Chordata</taxon>
        <taxon>Craniata</taxon>
        <taxon>Vertebrata</taxon>
        <taxon>Euteleostomi</taxon>
        <taxon>Actinopterygii</taxon>
        <taxon>Neopterygii</taxon>
        <taxon>Teleostei</taxon>
        <taxon>Ostariophysi</taxon>
        <taxon>Gymnotiformes</taxon>
        <taxon>Gymnotoidei</taxon>
        <taxon>Gymnotidae</taxon>
        <taxon>Electrophorus</taxon>
    </lineage>
</organism>
<dbReference type="Ensembl" id="ENSEEET00000014952.2">
    <property type="protein sequence ID" value="ENSEEEP00000014775.2"/>
    <property type="gene ID" value="ENSEEEG00000007353.2"/>
</dbReference>
<evidence type="ECO:0000256" key="5">
    <source>
        <dbReference type="ARBA" id="ARBA00022490"/>
    </source>
</evidence>
<dbReference type="InterPro" id="IPR029063">
    <property type="entry name" value="SAM-dependent_MTases_sf"/>
</dbReference>
<name>A0A4W4ET70_ELEEL</name>
<evidence type="ECO:0000313" key="10">
    <source>
        <dbReference type="Ensembl" id="ENSEEEP00000014775.2"/>
    </source>
</evidence>